<comment type="caution">
    <text evidence="2">The sequence shown here is derived from an EMBL/GenBank/DDBJ whole genome shotgun (WGS) entry which is preliminary data.</text>
</comment>
<name>A0ABR1QXT6_9PEZI</name>
<gene>
    <name evidence="2" type="ORF">PG986_001740</name>
</gene>
<dbReference type="InterPro" id="IPR020347">
    <property type="entry name" value="Pop8"/>
</dbReference>
<organism evidence="2 3">
    <name type="scientific">Apiospora aurea</name>
    <dbReference type="NCBI Taxonomy" id="335848"/>
    <lineage>
        <taxon>Eukaryota</taxon>
        <taxon>Fungi</taxon>
        <taxon>Dikarya</taxon>
        <taxon>Ascomycota</taxon>
        <taxon>Pezizomycotina</taxon>
        <taxon>Sordariomycetes</taxon>
        <taxon>Xylariomycetidae</taxon>
        <taxon>Amphisphaeriales</taxon>
        <taxon>Apiosporaceae</taxon>
        <taxon>Apiospora</taxon>
    </lineage>
</organism>
<dbReference type="PANTHER" id="PTHR28173">
    <property type="entry name" value="RIBONUCLEASES P/MRP PROTEIN SUBUNIT POP8"/>
    <property type="match status" value="1"/>
</dbReference>
<dbReference type="Pfam" id="PF20976">
    <property type="entry name" value="Pop8"/>
    <property type="match status" value="1"/>
</dbReference>
<evidence type="ECO:0000313" key="2">
    <source>
        <dbReference type="EMBL" id="KAK7967463.1"/>
    </source>
</evidence>
<dbReference type="RefSeq" id="XP_066706855.1">
    <property type="nucleotide sequence ID" value="XM_066837962.1"/>
</dbReference>
<evidence type="ECO:0000259" key="1">
    <source>
        <dbReference type="Pfam" id="PF20976"/>
    </source>
</evidence>
<evidence type="ECO:0000313" key="3">
    <source>
        <dbReference type="Proteomes" id="UP001391051"/>
    </source>
</evidence>
<reference evidence="2 3" key="1">
    <citation type="submission" date="2023-01" db="EMBL/GenBank/DDBJ databases">
        <title>Analysis of 21 Apiospora genomes using comparative genomics revels a genus with tremendous synthesis potential of carbohydrate active enzymes and secondary metabolites.</title>
        <authorList>
            <person name="Sorensen T."/>
        </authorList>
    </citation>
    <scope>NUCLEOTIDE SEQUENCE [LARGE SCALE GENOMIC DNA]</scope>
    <source>
        <strain evidence="2 3">CBS 24483</strain>
    </source>
</reference>
<feature type="domain" description="Ribonucleases P/MRP subunit Pop8-like" evidence="1">
    <location>
        <begin position="33"/>
        <end position="107"/>
    </location>
</feature>
<sequence length="143" mass="15360">MAEPGDTSVLATAKAKSQKSHELASCVIKEPLFSYAHLQVLNGNPLQEPIELDALQVRSYCTAALQQFLGIAGTAISIDILKVDGSDCWLRVPRDSLGAFSAAITAWRGTNENGVHTTFRVKGCSDWLGSLVGQVGQDTLWSK</sequence>
<keyword evidence="3" id="KW-1185">Reference proteome</keyword>
<proteinExistence type="predicted"/>
<dbReference type="GeneID" id="92071024"/>
<dbReference type="Proteomes" id="UP001391051">
    <property type="component" value="Unassembled WGS sequence"/>
</dbReference>
<protein>
    <recommendedName>
        <fullName evidence="1">Ribonucleases P/MRP subunit Pop8-like domain-containing protein</fullName>
    </recommendedName>
</protein>
<dbReference type="PANTHER" id="PTHR28173:SF1">
    <property type="entry name" value="RIBONUCLEASES P_MRP PROTEIN SUBUNIT POP8"/>
    <property type="match status" value="1"/>
</dbReference>
<dbReference type="EMBL" id="JAQQWE010000001">
    <property type="protein sequence ID" value="KAK7967463.1"/>
    <property type="molecule type" value="Genomic_DNA"/>
</dbReference>
<dbReference type="InterPro" id="IPR049128">
    <property type="entry name" value="Pop8-like_dom"/>
</dbReference>
<accession>A0ABR1QXT6</accession>